<gene>
    <name evidence="3" type="ORF">JZ786_09825</name>
</gene>
<dbReference type="EMBL" id="CP071182">
    <property type="protein sequence ID" value="QSO49184.1"/>
    <property type="molecule type" value="Genomic_DNA"/>
</dbReference>
<keyword evidence="4" id="KW-1185">Reference proteome</keyword>
<dbReference type="InterPro" id="IPR029787">
    <property type="entry name" value="Nucleotide_cyclase"/>
</dbReference>
<dbReference type="RefSeq" id="WP_206658497.1">
    <property type="nucleotide sequence ID" value="NZ_CP071182.1"/>
</dbReference>
<dbReference type="SUPFAM" id="SSF55073">
    <property type="entry name" value="Nucleotide cyclase"/>
    <property type="match status" value="1"/>
</dbReference>
<dbReference type="Proteomes" id="UP000663505">
    <property type="component" value="Chromosome"/>
</dbReference>
<dbReference type="GO" id="GO:0035556">
    <property type="term" value="P:intracellular signal transduction"/>
    <property type="evidence" value="ECO:0007669"/>
    <property type="project" value="InterPro"/>
</dbReference>
<dbReference type="InterPro" id="IPR050697">
    <property type="entry name" value="Adenylyl/Guanylyl_Cyclase_3/4"/>
</dbReference>
<dbReference type="KEGG" id="afx:JZ786_09825"/>
<dbReference type="GO" id="GO:0009190">
    <property type="term" value="P:cyclic nucleotide biosynthetic process"/>
    <property type="evidence" value="ECO:0007669"/>
    <property type="project" value="InterPro"/>
</dbReference>
<organism evidence="3 4">
    <name type="scientific">Alicyclobacillus mengziensis</name>
    <dbReference type="NCBI Taxonomy" id="2931921"/>
    <lineage>
        <taxon>Bacteria</taxon>
        <taxon>Bacillati</taxon>
        <taxon>Bacillota</taxon>
        <taxon>Bacilli</taxon>
        <taxon>Bacillales</taxon>
        <taxon>Alicyclobacillaceae</taxon>
        <taxon>Alicyclobacillus</taxon>
    </lineage>
</organism>
<name>A0A9X7W2K8_9BACL</name>
<dbReference type="PANTHER" id="PTHR43081">
    <property type="entry name" value="ADENYLATE CYCLASE, TERMINAL-DIFFERENTIATION SPECIFIC-RELATED"/>
    <property type="match status" value="1"/>
</dbReference>
<dbReference type="PROSITE" id="PS50125">
    <property type="entry name" value="GUANYLATE_CYCLASE_2"/>
    <property type="match status" value="1"/>
</dbReference>
<accession>A0A9X7W2K8</accession>
<evidence type="ECO:0000256" key="1">
    <source>
        <dbReference type="ARBA" id="ARBA00005381"/>
    </source>
</evidence>
<dbReference type="Pfam" id="PF00211">
    <property type="entry name" value="Guanylate_cyc"/>
    <property type="match status" value="1"/>
</dbReference>
<dbReference type="Gene3D" id="3.30.70.1230">
    <property type="entry name" value="Nucleotide cyclase"/>
    <property type="match status" value="1"/>
</dbReference>
<proteinExistence type="inferred from homology"/>
<evidence type="ECO:0000313" key="4">
    <source>
        <dbReference type="Proteomes" id="UP000663505"/>
    </source>
</evidence>
<sequence>MLQRYSYYTGQPLNKSIYTTDSIDTKDVGEIPLGKYIELDLVTLCVDIRASTIRSAKESLTDSISMLNVFFSTVARVLRDSDAIIDKYPGDGVMAHFAMKRYGAERAVKAACIIKRLVEEHINEKLQEQSLKTIKCGVSIDAPGSGTALACVGIEEHREIIAVGNSVNVAAKMEKAAKNRVVIGNDVYRRLPGHLSRHCSPVDIGIVYDSTGEPYPGYEVDWLAVTESR</sequence>
<evidence type="ECO:0000259" key="2">
    <source>
        <dbReference type="PROSITE" id="PS50125"/>
    </source>
</evidence>
<dbReference type="CDD" id="cd07302">
    <property type="entry name" value="CHD"/>
    <property type="match status" value="1"/>
</dbReference>
<protein>
    <submittedName>
        <fullName evidence="3">Adenylate/guanylate cyclase domain-containing protein</fullName>
    </submittedName>
</protein>
<dbReference type="PANTHER" id="PTHR43081:SF1">
    <property type="entry name" value="ADENYLATE CYCLASE, TERMINAL-DIFFERENTIATION SPECIFIC"/>
    <property type="match status" value="1"/>
</dbReference>
<feature type="domain" description="Guanylate cyclase" evidence="2">
    <location>
        <begin position="42"/>
        <end position="174"/>
    </location>
</feature>
<dbReference type="InterPro" id="IPR001054">
    <property type="entry name" value="A/G_cyclase"/>
</dbReference>
<comment type="similarity">
    <text evidence="1">Belongs to the adenylyl cyclase class-3 family.</text>
</comment>
<evidence type="ECO:0000313" key="3">
    <source>
        <dbReference type="EMBL" id="QSO49184.1"/>
    </source>
</evidence>
<dbReference type="AlphaFoldDB" id="A0A9X7W2K8"/>
<dbReference type="GO" id="GO:0004016">
    <property type="term" value="F:adenylate cyclase activity"/>
    <property type="evidence" value="ECO:0007669"/>
    <property type="project" value="UniProtKB-ARBA"/>
</dbReference>
<reference evidence="3 4" key="1">
    <citation type="submission" date="2021-02" db="EMBL/GenBank/DDBJ databases">
        <title>Alicyclobacillus curvatus sp. nov. and Alicyclobacillus mengziensis sp. nov., two acidophilic bacteria isolated from acid mine drainage.</title>
        <authorList>
            <person name="Huang Y."/>
        </authorList>
    </citation>
    <scope>NUCLEOTIDE SEQUENCE [LARGE SCALE GENOMIC DNA]</scope>
    <source>
        <strain evidence="3 4">S30H14</strain>
    </source>
</reference>